<accession>A0ABV7XUQ2</accession>
<evidence type="ECO:0000313" key="1">
    <source>
        <dbReference type="EMBL" id="MFC3756731.1"/>
    </source>
</evidence>
<dbReference type="RefSeq" id="WP_290297426.1">
    <property type="nucleotide sequence ID" value="NZ_JAUFQR010000001.1"/>
</dbReference>
<name>A0ABV7XUQ2_9FLAO</name>
<comment type="caution">
    <text evidence="1">The sequence shown here is derived from an EMBL/GenBank/DDBJ whole genome shotgun (WGS) entry which is preliminary data.</text>
</comment>
<dbReference type="EMBL" id="JBHRYO010000002">
    <property type="protein sequence ID" value="MFC3756731.1"/>
    <property type="molecule type" value="Genomic_DNA"/>
</dbReference>
<organism evidence="1 2">
    <name type="scientific">Chryseobacterium tructae</name>
    <dbReference type="NCBI Taxonomy" id="1037380"/>
    <lineage>
        <taxon>Bacteria</taxon>
        <taxon>Pseudomonadati</taxon>
        <taxon>Bacteroidota</taxon>
        <taxon>Flavobacteriia</taxon>
        <taxon>Flavobacteriales</taxon>
        <taxon>Weeksellaceae</taxon>
        <taxon>Chryseobacterium group</taxon>
        <taxon>Chryseobacterium</taxon>
    </lineage>
</organism>
<keyword evidence="2" id="KW-1185">Reference proteome</keyword>
<gene>
    <name evidence="1" type="ORF">ACFONJ_12185</name>
</gene>
<protein>
    <submittedName>
        <fullName evidence="1">Uncharacterized protein</fullName>
    </submittedName>
</protein>
<dbReference type="Proteomes" id="UP001595735">
    <property type="component" value="Unassembled WGS sequence"/>
</dbReference>
<evidence type="ECO:0000313" key="2">
    <source>
        <dbReference type="Proteomes" id="UP001595735"/>
    </source>
</evidence>
<sequence length="120" mass="13825">MGNPNFNSKMLKYFFDGSNDVKRFIHSRYMEAQLDYYDFFNIFLNQYGIAIGIVANIQNNTYRAYINYAQENILNMPTGEINLVEGVSSDEANIVLAEKLISIFENTNNDDWTNPLSEVS</sequence>
<proteinExistence type="predicted"/>
<reference evidence="2" key="1">
    <citation type="journal article" date="2019" name="Int. J. Syst. Evol. Microbiol.">
        <title>The Global Catalogue of Microorganisms (GCM) 10K type strain sequencing project: providing services to taxonomists for standard genome sequencing and annotation.</title>
        <authorList>
            <consortium name="The Broad Institute Genomics Platform"/>
            <consortium name="The Broad Institute Genome Sequencing Center for Infectious Disease"/>
            <person name="Wu L."/>
            <person name="Ma J."/>
        </authorList>
    </citation>
    <scope>NUCLEOTIDE SEQUENCE [LARGE SCALE GENOMIC DNA]</scope>
    <source>
        <strain evidence="2">CECT 7798</strain>
    </source>
</reference>